<keyword evidence="1" id="KW-1133">Transmembrane helix</keyword>
<keyword evidence="1" id="KW-0812">Transmembrane</keyword>
<dbReference type="AlphaFoldDB" id="A0A4Y2QL47"/>
<organism evidence="2 3">
    <name type="scientific">Araneus ventricosus</name>
    <name type="common">Orbweaver spider</name>
    <name type="synonym">Epeira ventricosa</name>
    <dbReference type="NCBI Taxonomy" id="182803"/>
    <lineage>
        <taxon>Eukaryota</taxon>
        <taxon>Metazoa</taxon>
        <taxon>Ecdysozoa</taxon>
        <taxon>Arthropoda</taxon>
        <taxon>Chelicerata</taxon>
        <taxon>Arachnida</taxon>
        <taxon>Araneae</taxon>
        <taxon>Araneomorphae</taxon>
        <taxon>Entelegynae</taxon>
        <taxon>Araneoidea</taxon>
        <taxon>Araneidae</taxon>
        <taxon>Araneus</taxon>
    </lineage>
</organism>
<evidence type="ECO:0000313" key="2">
    <source>
        <dbReference type="EMBL" id="GBN64008.1"/>
    </source>
</evidence>
<comment type="caution">
    <text evidence="2">The sequence shown here is derived from an EMBL/GenBank/DDBJ whole genome shotgun (WGS) entry which is preliminary data.</text>
</comment>
<keyword evidence="3" id="KW-1185">Reference proteome</keyword>
<proteinExistence type="predicted"/>
<sequence length="99" mass="11037">MHAAIERASMTANTVSCRERTTSWQWRSSRGRGICLMQMVLTQDPDLQRRKSPYLVVYSIIITGIGAFCVGVVLFEAILSRSPETTVNLCHLPSNATVH</sequence>
<evidence type="ECO:0000313" key="3">
    <source>
        <dbReference type="Proteomes" id="UP000499080"/>
    </source>
</evidence>
<keyword evidence="1" id="KW-0472">Membrane</keyword>
<evidence type="ECO:0000256" key="1">
    <source>
        <dbReference type="SAM" id="Phobius"/>
    </source>
</evidence>
<name>A0A4Y2QL47_ARAVE</name>
<dbReference type="Proteomes" id="UP000499080">
    <property type="component" value="Unassembled WGS sequence"/>
</dbReference>
<dbReference type="EMBL" id="BGPR01014163">
    <property type="protein sequence ID" value="GBN64008.1"/>
    <property type="molecule type" value="Genomic_DNA"/>
</dbReference>
<accession>A0A4Y2QL47</accession>
<feature type="transmembrane region" description="Helical" evidence="1">
    <location>
        <begin position="55"/>
        <end position="79"/>
    </location>
</feature>
<protein>
    <submittedName>
        <fullName evidence="2">Uncharacterized protein</fullName>
    </submittedName>
</protein>
<gene>
    <name evidence="2" type="ORF">AVEN_24923_1</name>
</gene>
<reference evidence="2 3" key="1">
    <citation type="journal article" date="2019" name="Sci. Rep.">
        <title>Orb-weaving spider Araneus ventricosus genome elucidates the spidroin gene catalogue.</title>
        <authorList>
            <person name="Kono N."/>
            <person name="Nakamura H."/>
            <person name="Ohtoshi R."/>
            <person name="Moran D.A.P."/>
            <person name="Shinohara A."/>
            <person name="Yoshida Y."/>
            <person name="Fujiwara M."/>
            <person name="Mori M."/>
            <person name="Tomita M."/>
            <person name="Arakawa K."/>
        </authorList>
    </citation>
    <scope>NUCLEOTIDE SEQUENCE [LARGE SCALE GENOMIC DNA]</scope>
</reference>